<reference evidence="1 2" key="1">
    <citation type="submission" date="2020-06" db="EMBL/GenBank/DDBJ databases">
        <title>Oricola thermophila sp. nov. isolated from a tidal sediments.</title>
        <authorList>
            <person name="Kwon K.K."/>
            <person name="Yang S.-H."/>
            <person name="Park M.-J."/>
        </authorList>
    </citation>
    <scope>NUCLEOTIDE SEQUENCE [LARGE SCALE GENOMIC DNA]</scope>
    <source>
        <strain evidence="1 2">MEBiC13590</strain>
    </source>
</reference>
<evidence type="ECO:0000313" key="2">
    <source>
        <dbReference type="Proteomes" id="UP000509367"/>
    </source>
</evidence>
<dbReference type="EMBL" id="CP054836">
    <property type="protein sequence ID" value="QKV20553.1"/>
    <property type="molecule type" value="Genomic_DNA"/>
</dbReference>
<proteinExistence type="predicted"/>
<accession>A0A6N1VJG6</accession>
<organism evidence="1 2">
    <name type="scientific">Oricola thermophila</name>
    <dbReference type="NCBI Taxonomy" id="2742145"/>
    <lineage>
        <taxon>Bacteria</taxon>
        <taxon>Pseudomonadati</taxon>
        <taxon>Pseudomonadota</taxon>
        <taxon>Alphaproteobacteria</taxon>
        <taxon>Hyphomicrobiales</taxon>
        <taxon>Ahrensiaceae</taxon>
        <taxon>Oricola</taxon>
    </lineage>
</organism>
<dbReference type="Proteomes" id="UP000509367">
    <property type="component" value="Chromosome"/>
</dbReference>
<dbReference type="RefSeq" id="WP_175278443.1">
    <property type="nucleotide sequence ID" value="NZ_CP054836.1"/>
</dbReference>
<dbReference type="InterPro" id="IPR008320">
    <property type="entry name" value="UCP032025"/>
</dbReference>
<sequence>MALNLIKLCVGADGVDDLRNWIEFRLAERKAAGQDAEHLHTTRMVPKRVDEIIGKGSLYWVIKGRIQCRQRIVDIRPFVDTEGVSRCHIVLDPHVVLTHSQPKRPFQGWRYLKSEDAPADLSGGGDGIESLPADMRNELTELGLI</sequence>
<keyword evidence="2" id="KW-1185">Reference proteome</keyword>
<evidence type="ECO:0000313" key="1">
    <source>
        <dbReference type="EMBL" id="QKV20553.1"/>
    </source>
</evidence>
<name>A0A6N1VJG6_9HYPH</name>
<dbReference type="Pfam" id="PF07370">
    <property type="entry name" value="DUF1489"/>
    <property type="match status" value="1"/>
</dbReference>
<dbReference type="PIRSF" id="PIRSF032025">
    <property type="entry name" value="UCP032025"/>
    <property type="match status" value="1"/>
</dbReference>
<gene>
    <name evidence="1" type="ORF">HTY61_06260</name>
</gene>
<dbReference type="AlphaFoldDB" id="A0A6N1VJG6"/>
<protein>
    <submittedName>
        <fullName evidence="1">DUF1489 family protein</fullName>
    </submittedName>
</protein>
<dbReference type="KEGG" id="orm:HTY61_06260"/>